<dbReference type="RefSeq" id="WP_090697641.1">
    <property type="nucleotide sequence ID" value="NZ_FNHH01000001.1"/>
</dbReference>
<dbReference type="Gene3D" id="3.40.50.620">
    <property type="entry name" value="HUPs"/>
    <property type="match status" value="1"/>
</dbReference>
<reference evidence="10" key="1">
    <citation type="submission" date="2016-10" db="EMBL/GenBank/DDBJ databases">
        <authorList>
            <person name="Varghese N."/>
            <person name="Submissions S."/>
        </authorList>
    </citation>
    <scope>NUCLEOTIDE SEQUENCE [LARGE SCALE GENOMIC DNA]</scope>
    <source>
        <strain evidence="10">DSM 24536</strain>
    </source>
</reference>
<sequence length="624" mass="69135">MSNRNDDSLSEVHSSVSTTDKTGWRKLFAFIGPAYLVSVGYMDPGNWATDIAGGSQFGYKLIWVLLMSNLMALLLQSLSARLGIVRGLDLAQASRNTYPTYINYPLYVLAQIAIVACDLAEIIGMAIGLNLLFGLPLIWGISITILDTFLLLFLMNKGMRMMEVFIVSMVFIVGISFLTEMFIVEPVFGEVISGFKPSILSGNALYIAIGIIGATVMPHNLYLHSSLVQTRKIERTPKGIRESLKYNFIDTTVALNLAFFVNAAILILAATAFYKNGLFEVAEIQDAYKLLDHIFGSVAPTMFAIALIASGQSSTITGTLAGQIVMEGHLKLRIQPWIRRLLTRLMAIIPAFYTILHFGEDALGGLLVLSQVVLSLQLGFAVIPLIHFNSDKSKMKEYAIKTWVKILAWLTALIIVSLNVQLVIEEIGGWIKDTTVNVWWIYLLVIPVIVMIFALLVYVFIMPFFKKSELQSSNVPHGEALKIGEIQPIMYHKVGVSVDFSKYDRNTLRHALLQGGKNAEYHLIHIVETAGARFHGEKVLDHETQSDTDNLQKYKLNLEELGYKINIAIGYGAPAKAISEIVKERGLDLLVMGAHGHSGISDLIFGTTVEKVRHNVQIPVLITK</sequence>
<feature type="transmembrane region" description="Helical" evidence="7">
    <location>
        <begin position="294"/>
        <end position="320"/>
    </location>
</feature>
<feature type="transmembrane region" description="Helical" evidence="7">
    <location>
        <begin position="61"/>
        <end position="84"/>
    </location>
</feature>
<evidence type="ECO:0000256" key="6">
    <source>
        <dbReference type="ARBA" id="ARBA00023136"/>
    </source>
</evidence>
<dbReference type="PANTHER" id="PTHR11706">
    <property type="entry name" value="SOLUTE CARRIER PROTEIN FAMILY 11 MEMBER"/>
    <property type="match status" value="1"/>
</dbReference>
<dbReference type="PANTHER" id="PTHR11706:SF33">
    <property type="entry name" value="NATURAL RESISTANCE-ASSOCIATED MACROPHAGE PROTEIN 2"/>
    <property type="match status" value="1"/>
</dbReference>
<feature type="transmembrane region" description="Helical" evidence="7">
    <location>
        <begin position="244"/>
        <end position="274"/>
    </location>
</feature>
<evidence type="ECO:0000313" key="10">
    <source>
        <dbReference type="Proteomes" id="UP000199226"/>
    </source>
</evidence>
<dbReference type="GO" id="GO:0005384">
    <property type="term" value="F:manganese ion transmembrane transporter activity"/>
    <property type="evidence" value="ECO:0007669"/>
    <property type="project" value="TreeGrafter"/>
</dbReference>
<keyword evidence="7" id="KW-1003">Cell membrane</keyword>
<keyword evidence="5 7" id="KW-1133">Transmembrane helix</keyword>
<dbReference type="HAMAP" id="MF_00221">
    <property type="entry name" value="NRAMP"/>
    <property type="match status" value="1"/>
</dbReference>
<dbReference type="AlphaFoldDB" id="A0A1G9LV77"/>
<feature type="transmembrane region" description="Helical" evidence="7">
    <location>
        <begin position="204"/>
        <end position="223"/>
    </location>
</feature>
<dbReference type="InterPro" id="IPR006016">
    <property type="entry name" value="UspA"/>
</dbReference>
<dbReference type="STRING" id="990371.SAMN05421813_101119"/>
<dbReference type="GO" id="GO:0046872">
    <property type="term" value="F:metal ion binding"/>
    <property type="evidence" value="ECO:0007669"/>
    <property type="project" value="UniProtKB-UniRule"/>
</dbReference>
<organism evidence="9 10">
    <name type="scientific">Daejeonella rubra</name>
    <dbReference type="NCBI Taxonomy" id="990371"/>
    <lineage>
        <taxon>Bacteria</taxon>
        <taxon>Pseudomonadati</taxon>
        <taxon>Bacteroidota</taxon>
        <taxon>Sphingobacteriia</taxon>
        <taxon>Sphingobacteriales</taxon>
        <taxon>Sphingobacteriaceae</taxon>
        <taxon>Daejeonella</taxon>
    </lineage>
</organism>
<evidence type="ECO:0000256" key="2">
    <source>
        <dbReference type="ARBA" id="ARBA00022448"/>
    </source>
</evidence>
<feature type="transmembrane region" description="Helical" evidence="7">
    <location>
        <begin position="23"/>
        <end position="41"/>
    </location>
</feature>
<dbReference type="PRINTS" id="PR00447">
    <property type="entry name" value="NATRESASSCMP"/>
</dbReference>
<feature type="transmembrane region" description="Helical" evidence="7">
    <location>
        <begin position="133"/>
        <end position="152"/>
    </location>
</feature>
<comment type="similarity">
    <text evidence="7">Belongs to the NRAMP family.</text>
</comment>
<comment type="caution">
    <text evidence="7">Lacks conserved residue(s) required for the propagation of feature annotation.</text>
</comment>
<dbReference type="Proteomes" id="UP000199226">
    <property type="component" value="Unassembled WGS sequence"/>
</dbReference>
<evidence type="ECO:0000256" key="4">
    <source>
        <dbReference type="ARBA" id="ARBA00022847"/>
    </source>
</evidence>
<keyword evidence="3 7" id="KW-0812">Transmembrane</keyword>
<keyword evidence="6 7" id="KW-0472">Membrane</keyword>
<dbReference type="NCBIfam" id="NF037982">
    <property type="entry name" value="Nramp_1"/>
    <property type="match status" value="1"/>
</dbReference>
<evidence type="ECO:0000256" key="5">
    <source>
        <dbReference type="ARBA" id="ARBA00022989"/>
    </source>
</evidence>
<dbReference type="InterPro" id="IPR001046">
    <property type="entry name" value="NRAMP_fam"/>
</dbReference>
<dbReference type="Pfam" id="PF01566">
    <property type="entry name" value="Nramp"/>
    <property type="match status" value="1"/>
</dbReference>
<protein>
    <recommendedName>
        <fullName evidence="7">Divalent metal cation transporter MntH</fullName>
    </recommendedName>
</protein>
<gene>
    <name evidence="7" type="primary">mntH</name>
    <name evidence="9" type="ORF">SAMN05421813_101119</name>
</gene>
<keyword evidence="7" id="KW-0406">Ion transport</keyword>
<feature type="transmembrane region" description="Helical" evidence="7">
    <location>
        <begin position="104"/>
        <end position="127"/>
    </location>
</feature>
<comment type="subcellular location">
    <subcellularLocation>
        <location evidence="7">Cell membrane</location>
        <topology evidence="7">Multi-pass membrane protein</topology>
    </subcellularLocation>
    <subcellularLocation>
        <location evidence="1">Membrane</location>
        <topology evidence="1">Multi-pass membrane protein</topology>
    </subcellularLocation>
</comment>
<keyword evidence="4 7" id="KW-0769">Symport</keyword>
<keyword evidence="2 7" id="KW-0813">Transport</keyword>
<feature type="transmembrane region" description="Helical" evidence="7">
    <location>
        <begin position="439"/>
        <end position="461"/>
    </location>
</feature>
<dbReference type="EMBL" id="FNHH01000001">
    <property type="protein sequence ID" value="SDL66002.1"/>
    <property type="molecule type" value="Genomic_DNA"/>
</dbReference>
<comment type="function">
    <text evidence="7">H(+)-stimulated, divalent metal cation uptake system.</text>
</comment>
<feature type="transmembrane region" description="Helical" evidence="7">
    <location>
        <begin position="406"/>
        <end position="424"/>
    </location>
</feature>
<dbReference type="GO" id="GO:0015086">
    <property type="term" value="F:cadmium ion transmembrane transporter activity"/>
    <property type="evidence" value="ECO:0007669"/>
    <property type="project" value="TreeGrafter"/>
</dbReference>
<dbReference type="NCBIfam" id="TIGR01197">
    <property type="entry name" value="nramp"/>
    <property type="match status" value="1"/>
</dbReference>
<accession>A0A1G9LV77</accession>
<dbReference type="InterPro" id="IPR014729">
    <property type="entry name" value="Rossmann-like_a/b/a_fold"/>
</dbReference>
<feature type="transmembrane region" description="Helical" evidence="7">
    <location>
        <begin position="164"/>
        <end position="184"/>
    </location>
</feature>
<proteinExistence type="inferred from homology"/>
<dbReference type="Pfam" id="PF00582">
    <property type="entry name" value="Usp"/>
    <property type="match status" value="1"/>
</dbReference>
<dbReference type="CDD" id="cd00293">
    <property type="entry name" value="USP-like"/>
    <property type="match status" value="1"/>
</dbReference>
<feature type="transmembrane region" description="Helical" evidence="7">
    <location>
        <begin position="365"/>
        <end position="386"/>
    </location>
</feature>
<dbReference type="OrthoDB" id="9787548at2"/>
<dbReference type="GO" id="GO:0015293">
    <property type="term" value="F:symporter activity"/>
    <property type="evidence" value="ECO:0007669"/>
    <property type="project" value="UniProtKB-UniRule"/>
</dbReference>
<evidence type="ECO:0000259" key="8">
    <source>
        <dbReference type="Pfam" id="PF00582"/>
    </source>
</evidence>
<evidence type="ECO:0000256" key="3">
    <source>
        <dbReference type="ARBA" id="ARBA00022692"/>
    </source>
</evidence>
<dbReference type="SUPFAM" id="SSF52402">
    <property type="entry name" value="Adenine nucleotide alpha hydrolases-like"/>
    <property type="match status" value="1"/>
</dbReference>
<evidence type="ECO:0000256" key="1">
    <source>
        <dbReference type="ARBA" id="ARBA00004141"/>
    </source>
</evidence>
<name>A0A1G9LV77_9SPHI</name>
<feature type="transmembrane region" description="Helical" evidence="7">
    <location>
        <begin position="341"/>
        <end position="359"/>
    </location>
</feature>
<dbReference type="NCBIfam" id="NF001923">
    <property type="entry name" value="PRK00701.1"/>
    <property type="match status" value="1"/>
</dbReference>
<evidence type="ECO:0000256" key="7">
    <source>
        <dbReference type="HAMAP-Rule" id="MF_00221"/>
    </source>
</evidence>
<feature type="domain" description="UspA" evidence="8">
    <location>
        <begin position="490"/>
        <end position="624"/>
    </location>
</feature>
<evidence type="ECO:0000313" key="9">
    <source>
        <dbReference type="EMBL" id="SDL66002.1"/>
    </source>
</evidence>
<dbReference type="GO" id="GO:0034755">
    <property type="term" value="P:iron ion transmembrane transport"/>
    <property type="evidence" value="ECO:0007669"/>
    <property type="project" value="TreeGrafter"/>
</dbReference>
<keyword evidence="10" id="KW-1185">Reference proteome</keyword>
<dbReference type="GO" id="GO:0005886">
    <property type="term" value="C:plasma membrane"/>
    <property type="evidence" value="ECO:0007669"/>
    <property type="project" value="UniProtKB-SubCell"/>
</dbReference>